<dbReference type="PROSITE" id="PS51626">
    <property type="entry name" value="SAM_MT_TRM1"/>
    <property type="match status" value="1"/>
</dbReference>
<dbReference type="STRING" id="397948.Cmaq_1309"/>
<evidence type="ECO:0000256" key="1">
    <source>
        <dbReference type="ARBA" id="ARBA00022555"/>
    </source>
</evidence>
<dbReference type="eggNOG" id="arCOG01219">
    <property type="taxonomic scope" value="Archaea"/>
</dbReference>
<protein>
    <recommendedName>
        <fullName evidence="7">tRNA (guanine(26)-N(2))-dimethyltransferase</fullName>
        <ecNumber evidence="7">2.1.1.216</ecNumber>
    </recommendedName>
</protein>
<evidence type="ECO:0000256" key="2">
    <source>
        <dbReference type="ARBA" id="ARBA00022603"/>
    </source>
</evidence>
<evidence type="ECO:0000313" key="9">
    <source>
        <dbReference type="EMBL" id="ABW02136.1"/>
    </source>
</evidence>
<dbReference type="SUPFAM" id="SSF53335">
    <property type="entry name" value="S-adenosyl-L-methionine-dependent methyltransferases"/>
    <property type="match status" value="1"/>
</dbReference>
<dbReference type="PANTHER" id="PTHR10631">
    <property type="entry name" value="N 2 ,N 2 -DIMETHYLGUANOSINE TRNA METHYLTRANSFERASE"/>
    <property type="match status" value="1"/>
</dbReference>
<evidence type="ECO:0000313" key="10">
    <source>
        <dbReference type="Proteomes" id="UP000001137"/>
    </source>
</evidence>
<dbReference type="OrthoDB" id="372177at2157"/>
<dbReference type="AlphaFoldDB" id="A8M8R7"/>
<dbReference type="KEGG" id="cma:Cmaq_1309"/>
<dbReference type="InterPro" id="IPR002905">
    <property type="entry name" value="Trm1"/>
</dbReference>
<organism evidence="9 10">
    <name type="scientific">Caldivirga maquilingensis (strain ATCC 700844 / DSM 13496 / JCM 10307 / IC-167)</name>
    <dbReference type="NCBI Taxonomy" id="397948"/>
    <lineage>
        <taxon>Archaea</taxon>
        <taxon>Thermoproteota</taxon>
        <taxon>Thermoprotei</taxon>
        <taxon>Thermoproteales</taxon>
        <taxon>Thermoproteaceae</taxon>
        <taxon>Caldivirga</taxon>
    </lineage>
</organism>
<dbReference type="RefSeq" id="WP_012186355.1">
    <property type="nucleotide sequence ID" value="NC_009954.1"/>
</dbReference>
<keyword evidence="4 8" id="KW-0949">S-adenosyl-L-methionine</keyword>
<comment type="similarity">
    <text evidence="8">Belongs to the class I-like SAM-binding methyltransferase superfamily. Trm1 family.</text>
</comment>
<dbReference type="PANTHER" id="PTHR10631:SF3">
    <property type="entry name" value="TRNA (GUANINE(26)-N(2))-DIMETHYLTRANSFERASE"/>
    <property type="match status" value="1"/>
</dbReference>
<dbReference type="GO" id="GO:0000049">
    <property type="term" value="F:tRNA binding"/>
    <property type="evidence" value="ECO:0007669"/>
    <property type="project" value="UniProtKB-UniRule"/>
</dbReference>
<dbReference type="Pfam" id="PF02005">
    <property type="entry name" value="TRM"/>
    <property type="match status" value="1"/>
</dbReference>
<keyword evidence="3 8" id="KW-0808">Transferase</keyword>
<dbReference type="Gene3D" id="3.30.56.70">
    <property type="entry name" value="N2,N2-dimethylguanosine tRNA methyltransferase, C-terminal domain"/>
    <property type="match status" value="1"/>
</dbReference>
<sequence>MYVIQREGAVSFYAPDLSKYIAGGRIEPAWAPVFYNPAMANNRSISVIIVRAYLRLLGRNGVLCEPFTGTGVRSIRYVKEAGVEKVIAGDIDDAAVNLASRNVELNGLRDQIKVTRSDANALLANNKCDIIDVDPYGSPAPFINSALLSIKHGGLLCATATDLAVLQGSYVNKAIRRYGFRPLRGFLSREIGLRGLLGFIARQALVIDAGVKPLLAYWERHYYRVCLIVSKDRGTARETAGNLGYAYYCSESLRRGFIKGYPIGVKGECAVSGPLWIGAIGDVEFLDYSLSLINNTDYELKAAEIIKGTLPDNLPIPLYYTVTELGRGLGFVPSPLRLRAYLMENGIEAYGTHFTTDGVKTNAEPWRLIRIIHSIPLTNN</sequence>
<gene>
    <name evidence="9" type="ordered locus">Cmaq_1309</name>
</gene>
<dbReference type="GO" id="GO:0002940">
    <property type="term" value="P:tRNA N2-guanine methylation"/>
    <property type="evidence" value="ECO:0007669"/>
    <property type="project" value="TreeGrafter"/>
</dbReference>
<evidence type="ECO:0000256" key="8">
    <source>
        <dbReference type="PROSITE-ProRule" id="PRU00958"/>
    </source>
</evidence>
<dbReference type="CDD" id="cd02440">
    <property type="entry name" value="AdoMet_MTases"/>
    <property type="match status" value="1"/>
</dbReference>
<keyword evidence="6 8" id="KW-0694">RNA-binding</keyword>
<dbReference type="GO" id="GO:0160104">
    <property type="term" value="F:tRNA (guanine(26)-N2)-dimethyltransferase activity"/>
    <property type="evidence" value="ECO:0007669"/>
    <property type="project" value="UniProtKB-EC"/>
</dbReference>
<dbReference type="Gene3D" id="3.40.50.150">
    <property type="entry name" value="Vaccinia Virus protein VP39"/>
    <property type="match status" value="1"/>
</dbReference>
<evidence type="ECO:0000256" key="4">
    <source>
        <dbReference type="ARBA" id="ARBA00022691"/>
    </source>
</evidence>
<proteinExistence type="inferred from homology"/>
<dbReference type="Proteomes" id="UP000001137">
    <property type="component" value="Chromosome"/>
</dbReference>
<accession>A8M8R7</accession>
<evidence type="ECO:0000256" key="5">
    <source>
        <dbReference type="ARBA" id="ARBA00022694"/>
    </source>
</evidence>
<keyword evidence="1 8" id="KW-0820">tRNA-binding</keyword>
<dbReference type="HOGENOM" id="CLU_010862_5_1_2"/>
<evidence type="ECO:0000256" key="3">
    <source>
        <dbReference type="ARBA" id="ARBA00022679"/>
    </source>
</evidence>
<reference evidence="9 10" key="1">
    <citation type="submission" date="2007-10" db="EMBL/GenBank/DDBJ databases">
        <title>Complete sequence of Caldivirga maquilingensis IC-167.</title>
        <authorList>
            <consortium name="US DOE Joint Genome Institute"/>
            <person name="Copeland A."/>
            <person name="Lucas S."/>
            <person name="Lapidus A."/>
            <person name="Barry K."/>
            <person name="Glavina del Rio T."/>
            <person name="Dalin E."/>
            <person name="Tice H."/>
            <person name="Pitluck S."/>
            <person name="Saunders E."/>
            <person name="Brettin T."/>
            <person name="Bruce D."/>
            <person name="Detter J.C."/>
            <person name="Han C."/>
            <person name="Schmutz J."/>
            <person name="Larimer F."/>
            <person name="Land M."/>
            <person name="Hauser L."/>
            <person name="Kyrpides N."/>
            <person name="Ivanova N."/>
            <person name="Biddle J.F."/>
            <person name="Zhang Z."/>
            <person name="Fitz-Gibbon S.T."/>
            <person name="Lowe T.M."/>
            <person name="Saltikov C."/>
            <person name="House C.H."/>
            <person name="Richardson P."/>
        </authorList>
    </citation>
    <scope>NUCLEOTIDE SEQUENCE [LARGE SCALE GENOMIC DNA]</scope>
    <source>
        <strain evidence="10">ATCC 700844 / DSM 13496 / JCM 10307 / IC-167</strain>
    </source>
</reference>
<keyword evidence="10" id="KW-1185">Reference proteome</keyword>
<dbReference type="EMBL" id="CP000852">
    <property type="protein sequence ID" value="ABW02136.1"/>
    <property type="molecule type" value="Genomic_DNA"/>
</dbReference>
<dbReference type="InterPro" id="IPR042296">
    <property type="entry name" value="tRNA_met_Trm1_C"/>
</dbReference>
<dbReference type="GeneID" id="5708487"/>
<evidence type="ECO:0000256" key="6">
    <source>
        <dbReference type="ARBA" id="ARBA00022884"/>
    </source>
</evidence>
<name>A8M8R7_CALMQ</name>
<keyword evidence="5 8" id="KW-0819">tRNA processing</keyword>
<dbReference type="InterPro" id="IPR029063">
    <property type="entry name" value="SAM-dependent_MTases_sf"/>
</dbReference>
<dbReference type="EC" id="2.1.1.216" evidence="7"/>
<evidence type="ECO:0000256" key="7">
    <source>
        <dbReference type="ARBA" id="ARBA00039099"/>
    </source>
</evidence>
<keyword evidence="2 8" id="KW-0489">Methyltransferase</keyword>